<feature type="compositionally biased region" description="Polar residues" evidence="4">
    <location>
        <begin position="13"/>
        <end position="31"/>
    </location>
</feature>
<evidence type="ECO:0000256" key="3">
    <source>
        <dbReference type="ARBA" id="ARBA00023268"/>
    </source>
</evidence>
<protein>
    <submittedName>
        <fullName evidence="6">Acyl transferase domain-containing protein</fullName>
    </submittedName>
</protein>
<evidence type="ECO:0000256" key="2">
    <source>
        <dbReference type="ARBA" id="ARBA00022553"/>
    </source>
</evidence>
<dbReference type="Gene3D" id="3.40.366.10">
    <property type="entry name" value="Malonyl-Coenzyme A Acyl Carrier Protein, domain 2"/>
    <property type="match status" value="1"/>
</dbReference>
<name>A0A1H1GBC1_9ACTN</name>
<dbReference type="SMART" id="SM00827">
    <property type="entry name" value="PKS_AT"/>
    <property type="match status" value="1"/>
</dbReference>
<dbReference type="InterPro" id="IPR001227">
    <property type="entry name" value="Ac_transferase_dom_sf"/>
</dbReference>
<dbReference type="Gene3D" id="3.30.70.3290">
    <property type="match status" value="1"/>
</dbReference>
<dbReference type="GO" id="GO:0071770">
    <property type="term" value="P:DIM/DIP cell wall layer assembly"/>
    <property type="evidence" value="ECO:0007669"/>
    <property type="project" value="TreeGrafter"/>
</dbReference>
<organism evidence="6 7">
    <name type="scientific">Tsukamurella pulmonis</name>
    <dbReference type="NCBI Taxonomy" id="47312"/>
    <lineage>
        <taxon>Bacteria</taxon>
        <taxon>Bacillati</taxon>
        <taxon>Actinomycetota</taxon>
        <taxon>Actinomycetes</taxon>
        <taxon>Mycobacteriales</taxon>
        <taxon>Tsukamurellaceae</taxon>
        <taxon>Tsukamurella</taxon>
    </lineage>
</organism>
<evidence type="ECO:0000259" key="5">
    <source>
        <dbReference type="SMART" id="SM00827"/>
    </source>
</evidence>
<gene>
    <name evidence="6" type="ORF">SAMN04489765_3228</name>
</gene>
<dbReference type="GO" id="GO:0005737">
    <property type="term" value="C:cytoplasm"/>
    <property type="evidence" value="ECO:0007669"/>
    <property type="project" value="TreeGrafter"/>
</dbReference>
<dbReference type="InterPro" id="IPR014043">
    <property type="entry name" value="Acyl_transferase_dom"/>
</dbReference>
<sequence length="365" mass="39239">MGLHDAGGATALGQRQHSTVTANPDSTSASSNRRRTVFLFPGQGAQQPRMAADLYGINETFTTVMDQAFDILDDPALRKVWLQHNPGPLFHDITRAQPLLLSVNCALASTLIEAGVHPDGLLGHSVGEISAAVVAGVLDFGDALALIASFVRQYQHAPAGGMLAVAGSEEEIEERIAGIDHVSVGVVNGPRQVLVCGSTSGLREVRRRLMRDGVTCADVNALQPFHSDLMNDILETVERPQWDTEMHNFVRRPGCQLYSGYLGSRVPDDHTFDPNYWLEQPARQVRFGPALRAALADGPCTLIECGPGRSLTALARRLPPVASGESTCIAVIPGRRSDDDNDTLDAALARLCGHEGVIQTERTGR</sequence>
<dbReference type="InterPro" id="IPR016035">
    <property type="entry name" value="Acyl_Trfase/lysoPLipase"/>
</dbReference>
<dbReference type="Pfam" id="PF00698">
    <property type="entry name" value="Acyl_transf_1"/>
    <property type="match status" value="1"/>
</dbReference>
<dbReference type="InterPro" id="IPR050091">
    <property type="entry name" value="PKS_NRPS_Biosynth_Enz"/>
</dbReference>
<dbReference type="PANTHER" id="PTHR43775">
    <property type="entry name" value="FATTY ACID SYNTHASE"/>
    <property type="match status" value="1"/>
</dbReference>
<evidence type="ECO:0000313" key="6">
    <source>
        <dbReference type="EMBL" id="SDR10447.1"/>
    </source>
</evidence>
<dbReference type="SUPFAM" id="SSF52151">
    <property type="entry name" value="FabD/lysophospholipase-like"/>
    <property type="match status" value="1"/>
</dbReference>
<evidence type="ECO:0000256" key="1">
    <source>
        <dbReference type="ARBA" id="ARBA00022450"/>
    </source>
</evidence>
<dbReference type="SUPFAM" id="SSF55048">
    <property type="entry name" value="Probable ACP-binding domain of malonyl-CoA ACP transacylase"/>
    <property type="match status" value="1"/>
</dbReference>
<dbReference type="InterPro" id="IPR016036">
    <property type="entry name" value="Malonyl_transacylase_ACP-bd"/>
</dbReference>
<reference evidence="7" key="1">
    <citation type="submission" date="2016-10" db="EMBL/GenBank/DDBJ databases">
        <authorList>
            <person name="Varghese N."/>
            <person name="Submissions S."/>
        </authorList>
    </citation>
    <scope>NUCLEOTIDE SEQUENCE [LARGE SCALE GENOMIC DNA]</scope>
    <source>
        <strain evidence="7">DSM 44142</strain>
    </source>
</reference>
<keyword evidence="1" id="KW-0596">Phosphopantetheine</keyword>
<dbReference type="Proteomes" id="UP000183053">
    <property type="component" value="Unassembled WGS sequence"/>
</dbReference>
<keyword evidence="7" id="KW-1185">Reference proteome</keyword>
<dbReference type="GO" id="GO:0006633">
    <property type="term" value="P:fatty acid biosynthetic process"/>
    <property type="evidence" value="ECO:0007669"/>
    <property type="project" value="TreeGrafter"/>
</dbReference>
<dbReference type="EMBL" id="FNLF01000002">
    <property type="protein sequence ID" value="SDR10447.1"/>
    <property type="molecule type" value="Genomic_DNA"/>
</dbReference>
<keyword evidence="6" id="KW-0808">Transferase</keyword>
<dbReference type="AlphaFoldDB" id="A0A1H1GBC1"/>
<keyword evidence="2" id="KW-0597">Phosphoprotein</keyword>
<dbReference type="GO" id="GO:0004312">
    <property type="term" value="F:fatty acid synthase activity"/>
    <property type="evidence" value="ECO:0007669"/>
    <property type="project" value="TreeGrafter"/>
</dbReference>
<feature type="region of interest" description="Disordered" evidence="4">
    <location>
        <begin position="1"/>
        <end position="34"/>
    </location>
</feature>
<evidence type="ECO:0000256" key="4">
    <source>
        <dbReference type="SAM" id="MobiDB-lite"/>
    </source>
</evidence>
<dbReference type="RefSeq" id="WP_342006943.1">
    <property type="nucleotide sequence ID" value="NZ_FNLF01000002.1"/>
</dbReference>
<accession>A0A1H1GBC1</accession>
<dbReference type="GO" id="GO:0005886">
    <property type="term" value="C:plasma membrane"/>
    <property type="evidence" value="ECO:0007669"/>
    <property type="project" value="TreeGrafter"/>
</dbReference>
<feature type="domain" description="Malonyl-CoA:ACP transacylase (MAT)" evidence="5">
    <location>
        <begin position="39"/>
        <end position="338"/>
    </location>
</feature>
<dbReference type="STRING" id="47312.SAMN04489765_3228"/>
<keyword evidence="3" id="KW-0511">Multifunctional enzyme</keyword>
<dbReference type="PANTHER" id="PTHR43775:SF37">
    <property type="entry name" value="SI:DKEY-61P9.11"/>
    <property type="match status" value="1"/>
</dbReference>
<evidence type="ECO:0000313" key="7">
    <source>
        <dbReference type="Proteomes" id="UP000183053"/>
    </source>
</evidence>
<dbReference type="Gene3D" id="3.30.70.250">
    <property type="entry name" value="Malonyl-CoA ACP transacylase, ACP-binding"/>
    <property type="match status" value="1"/>
</dbReference>
<proteinExistence type="predicted"/>